<sequence>MQNPFETGKDAGAGLHDPLSFVRKLWGDLQLPGMVTPSLSVDDLDKQIRDLKTVEAWLNLNMNMLRSSIQALEVQRATITALKAMGESFAQSAAGQTKSNPDSKKEASPSTASWPMPGNTISEAQADADNLNEEDGEGEADENEADLAGITAQGKESRSEASKTSDQAGAHTANQAADAGVSSAKAAPQAETGAFPNPTAWWNVLQEQFKHALGQALKDDEAAVESNSKKSAPAKKTSTRAKPSASAATANTSKPKTKGASAAATKSAKKTSSKTTNGSVASNKATKARSTSAKSKPSKPVARASAAAGRAKPVAK</sequence>
<feature type="compositionally biased region" description="Polar residues" evidence="1">
    <location>
        <begin position="108"/>
        <end position="123"/>
    </location>
</feature>
<accession>A0ABY9RJ56</accession>
<evidence type="ECO:0008006" key="4">
    <source>
        <dbReference type="Google" id="ProtNLM"/>
    </source>
</evidence>
<name>A0ABY9RJ56_9BURK</name>
<feature type="region of interest" description="Disordered" evidence="1">
    <location>
        <begin position="92"/>
        <end position="198"/>
    </location>
</feature>
<proteinExistence type="predicted"/>
<gene>
    <name evidence="2" type="ORF">RF679_17300</name>
</gene>
<reference evidence="2" key="1">
    <citation type="submission" date="2023-09" db="EMBL/GenBank/DDBJ databases">
        <title>Undibacterium sp. 20NA77.5 isolated from freshwater.</title>
        <authorList>
            <person name="Le V."/>
            <person name="Ko S.-R."/>
            <person name="Ahn C.-Y."/>
            <person name="Oh H.-M."/>
        </authorList>
    </citation>
    <scope>NUCLEOTIDE SEQUENCE</scope>
    <source>
        <strain evidence="2">20NA77.5</strain>
    </source>
</reference>
<evidence type="ECO:0000256" key="1">
    <source>
        <dbReference type="SAM" id="MobiDB-lite"/>
    </source>
</evidence>
<feature type="compositionally biased region" description="Polar residues" evidence="1">
    <location>
        <begin position="164"/>
        <end position="175"/>
    </location>
</feature>
<feature type="compositionally biased region" description="Low complexity" evidence="1">
    <location>
        <begin position="273"/>
        <end position="316"/>
    </location>
</feature>
<keyword evidence="3" id="KW-1185">Reference proteome</keyword>
<evidence type="ECO:0000313" key="3">
    <source>
        <dbReference type="Proteomes" id="UP001181355"/>
    </source>
</evidence>
<dbReference type="RefSeq" id="WP_309481875.1">
    <property type="nucleotide sequence ID" value="NZ_CP133720.1"/>
</dbReference>
<protein>
    <recommendedName>
        <fullName evidence="4">Transcriptional regulator</fullName>
    </recommendedName>
</protein>
<feature type="compositionally biased region" description="Acidic residues" evidence="1">
    <location>
        <begin position="130"/>
        <end position="145"/>
    </location>
</feature>
<feature type="compositionally biased region" description="Low complexity" evidence="1">
    <location>
        <begin position="176"/>
        <end position="187"/>
    </location>
</feature>
<feature type="compositionally biased region" description="Low complexity" evidence="1">
    <location>
        <begin position="229"/>
        <end position="243"/>
    </location>
</feature>
<evidence type="ECO:0000313" key="2">
    <source>
        <dbReference type="EMBL" id="WMW80382.1"/>
    </source>
</evidence>
<dbReference type="EMBL" id="CP133720">
    <property type="protein sequence ID" value="WMW80382.1"/>
    <property type="molecule type" value="Genomic_DNA"/>
</dbReference>
<dbReference type="NCBIfam" id="NF043076">
    <property type="entry name" value="PHA_gran_PhaM"/>
    <property type="match status" value="1"/>
</dbReference>
<organism evidence="2 3">
    <name type="scientific">Undibacterium cyanobacteriorum</name>
    <dbReference type="NCBI Taxonomy" id="3073561"/>
    <lineage>
        <taxon>Bacteria</taxon>
        <taxon>Pseudomonadati</taxon>
        <taxon>Pseudomonadota</taxon>
        <taxon>Betaproteobacteria</taxon>
        <taxon>Burkholderiales</taxon>
        <taxon>Oxalobacteraceae</taxon>
        <taxon>Undibacterium</taxon>
    </lineage>
</organism>
<dbReference type="InterPro" id="IPR050026">
    <property type="entry name" value="PHA_gran_PhaM_N"/>
</dbReference>
<dbReference type="Proteomes" id="UP001181355">
    <property type="component" value="Chromosome"/>
</dbReference>
<feature type="region of interest" description="Disordered" evidence="1">
    <location>
        <begin position="217"/>
        <end position="316"/>
    </location>
</feature>
<feature type="compositionally biased region" description="Low complexity" evidence="1">
    <location>
        <begin position="252"/>
        <end position="266"/>
    </location>
</feature>